<evidence type="ECO:0000256" key="3">
    <source>
        <dbReference type="SAM" id="MobiDB-lite"/>
    </source>
</evidence>
<feature type="compositionally biased region" description="Basic and acidic residues" evidence="3">
    <location>
        <begin position="683"/>
        <end position="700"/>
    </location>
</feature>
<dbReference type="Pfam" id="PF04802">
    <property type="entry name" value="PP4R3"/>
    <property type="match status" value="1"/>
</dbReference>
<dbReference type="Gene3D" id="2.30.29.30">
    <property type="entry name" value="Pleckstrin-homology domain (PH domain)/Phosphotyrosine-binding domain (PTB)"/>
    <property type="match status" value="1"/>
</dbReference>
<evidence type="ECO:0000256" key="2">
    <source>
        <dbReference type="ARBA" id="ARBA00023242"/>
    </source>
</evidence>
<dbReference type="PANTHER" id="PTHR23318:SF0">
    <property type="entry name" value="SERINE_THREONINE-PROTEIN PHOSPHATASE 4 REGULATORY SUBUNIT 3"/>
    <property type="match status" value="1"/>
</dbReference>
<evidence type="ECO:0000256" key="1">
    <source>
        <dbReference type="ARBA" id="ARBA00004123"/>
    </source>
</evidence>
<reference evidence="6" key="1">
    <citation type="submission" date="2021-09" db="EMBL/GenBank/DDBJ databases">
        <authorList>
            <consortium name="AG Swart"/>
            <person name="Singh M."/>
            <person name="Singh A."/>
            <person name="Seah K."/>
            <person name="Emmerich C."/>
        </authorList>
    </citation>
    <scope>NUCLEOTIDE SEQUENCE</scope>
    <source>
        <strain evidence="6">ATCC30299</strain>
    </source>
</reference>
<comment type="subcellular location">
    <subcellularLocation>
        <location evidence="1">Nucleus</location>
    </subcellularLocation>
</comment>
<comment type="caution">
    <text evidence="6">The sequence shown here is derived from an EMBL/GenBank/DDBJ whole genome shotgun (WGS) entry which is preliminary data.</text>
</comment>
<proteinExistence type="predicted"/>
<protein>
    <recommendedName>
        <fullName evidence="8">Serine/threonine-protein phosphatase 4 regulatory subunit 3-like central domain-containing protein</fullName>
    </recommendedName>
</protein>
<dbReference type="GO" id="GO:0072542">
    <property type="term" value="F:protein phosphatase activator activity"/>
    <property type="evidence" value="ECO:0007669"/>
    <property type="project" value="TreeGrafter"/>
</dbReference>
<feature type="region of interest" description="Disordered" evidence="3">
    <location>
        <begin position="673"/>
        <end position="700"/>
    </location>
</feature>
<feature type="domain" description="PP4R3 EVH1-like" evidence="5">
    <location>
        <begin position="10"/>
        <end position="95"/>
    </location>
</feature>
<dbReference type="InterPro" id="IPR051137">
    <property type="entry name" value="PP4R3-like"/>
</dbReference>
<evidence type="ECO:0008006" key="8">
    <source>
        <dbReference type="Google" id="ProtNLM"/>
    </source>
</evidence>
<evidence type="ECO:0000259" key="4">
    <source>
        <dbReference type="Pfam" id="PF04802"/>
    </source>
</evidence>
<dbReference type="GO" id="GO:0030289">
    <property type="term" value="C:protein phosphatase 4 complex"/>
    <property type="evidence" value="ECO:0007669"/>
    <property type="project" value="TreeGrafter"/>
</dbReference>
<keyword evidence="7" id="KW-1185">Reference proteome</keyword>
<dbReference type="InterPro" id="IPR055236">
    <property type="entry name" value="EVH1_PP4R3"/>
</dbReference>
<gene>
    <name evidence="6" type="ORF">BSTOLATCC_MIC58008</name>
</gene>
<dbReference type="AlphaFoldDB" id="A0AAU9KIN8"/>
<keyword evidence="2" id="KW-0539">Nucleus</keyword>
<sequence length="700" mass="81542">MTSDNDKFWRVKLYTLGGNGEWNDSGTGRINILGRLLSVESEGDPDINLMSFEIGDEVYKRQGNTIITWMDNENHNFALSFQDPAGAQKVIEAICKIQSRDPKDIKFEDDNDEDIVTLPVPKIDNLDSIREILENSVNKDKISKAVLFSDFLEKLQKVYKFLEEENNEEKLYEIFFCYKALVQLNSREILDIMLSDEYYLDFFGALEHDPSILGKSFKLREILENQVKYQNVLEIEDKEFLAKIHHAYRLQFLKDTALSRCLDESSFQSLLCYQLYSWRELVAGYLESQDIRKSLFDKIQALNEGAINFFCELSSIAKTCTQQMKMKIDFYEEIHKDGIMLLLYNAQKEAKNNDELKEKILELIGEMYTNMLEVAPNIVKSYLISGEQKEREFEILKAICSGFLNSKNIGVQQEVSKFIKALLEPTIEDKIFLDICEIFYNELLNRFAGKMCSPNLDREEIRMCICEILGIFTHCVEKHQERIRTYLTMNEILQKALDLLQLHDKPISLAVLKLFREVIKRNDPYLTRYVVSHSYFQLIFEEFIHNGPKENMIFSSILAIFEEIKAAKNKVIIEHIVQRYVPLLKDTDLSRYLEQIVNIHAQQKEAETEYSYKNWNSREVSAKEDEEYFDKSSDEDVITPIKRSPEILELKQMNKLKMECGEIETCIRGEMENNENGTAETNGCKKQEKNGAEGSHAHLE</sequence>
<accession>A0AAU9KIN8</accession>
<dbReference type="InterPro" id="IPR016024">
    <property type="entry name" value="ARM-type_fold"/>
</dbReference>
<organism evidence="6 7">
    <name type="scientific">Blepharisma stoltei</name>
    <dbReference type="NCBI Taxonomy" id="1481888"/>
    <lineage>
        <taxon>Eukaryota</taxon>
        <taxon>Sar</taxon>
        <taxon>Alveolata</taxon>
        <taxon>Ciliophora</taxon>
        <taxon>Postciliodesmatophora</taxon>
        <taxon>Heterotrichea</taxon>
        <taxon>Heterotrichida</taxon>
        <taxon>Blepharismidae</taxon>
        <taxon>Blepharisma</taxon>
    </lineage>
</organism>
<dbReference type="PANTHER" id="PTHR23318">
    <property type="entry name" value="ATP SYNTHASE GAMMA-RELATED"/>
    <property type="match status" value="1"/>
</dbReference>
<dbReference type="GO" id="GO:0005654">
    <property type="term" value="C:nucleoplasm"/>
    <property type="evidence" value="ECO:0007669"/>
    <property type="project" value="TreeGrafter"/>
</dbReference>
<dbReference type="InterPro" id="IPR006887">
    <property type="entry name" value="P4R3-like_central_dom"/>
</dbReference>
<evidence type="ECO:0000259" key="5">
    <source>
        <dbReference type="Pfam" id="PF22972"/>
    </source>
</evidence>
<dbReference type="Proteomes" id="UP001162131">
    <property type="component" value="Unassembled WGS sequence"/>
</dbReference>
<name>A0AAU9KIN8_9CILI</name>
<dbReference type="SUPFAM" id="SSF48371">
    <property type="entry name" value="ARM repeat"/>
    <property type="match status" value="1"/>
</dbReference>
<evidence type="ECO:0000313" key="6">
    <source>
        <dbReference type="EMBL" id="CAG9333189.1"/>
    </source>
</evidence>
<feature type="domain" description="Serine/threonine-protein phosphatase 4 regulatory subunit 3-like central" evidence="4">
    <location>
        <begin position="127"/>
        <end position="600"/>
    </location>
</feature>
<dbReference type="Pfam" id="PF22972">
    <property type="entry name" value="EVH1_PP4R3"/>
    <property type="match status" value="1"/>
</dbReference>
<dbReference type="EMBL" id="CAJZBQ010000056">
    <property type="protein sequence ID" value="CAG9333189.1"/>
    <property type="molecule type" value="Genomic_DNA"/>
</dbReference>
<evidence type="ECO:0000313" key="7">
    <source>
        <dbReference type="Proteomes" id="UP001162131"/>
    </source>
</evidence>
<dbReference type="InterPro" id="IPR011993">
    <property type="entry name" value="PH-like_dom_sf"/>
</dbReference>